<dbReference type="STRING" id="1503961.SAMN05421736_12564"/>
<dbReference type="GO" id="GO:0016020">
    <property type="term" value="C:membrane"/>
    <property type="evidence" value="ECO:0007669"/>
    <property type="project" value="InterPro"/>
</dbReference>
<sequence length="270" mass="31150">MPEIERLVKVDWSRTKSIFIVTFLMLNIFLTYQLTEKLTAGDLKLLTQGTIHDTLAEHDIVLAFTDPEQIRTDSPITGALRAFTEEDTAELWNGQHIEIQNDTVIYSVLDAPYQLPEQNIEAGIDFFLDNYVLNGNEYQLAIVDYEKGRIGLFQTYNGNAVEYAEGRYPLLLDLTEDMQIEAYHQFYMDMTQHGREQEMLTPLRAIEALFEEQLIPVNTVIEEVEPVYYGLLELNGDFQIFGPMWKVHVNDKHYYVNAINGAIQPTNEVE</sequence>
<evidence type="ECO:0000313" key="3">
    <source>
        <dbReference type="EMBL" id="SDZ65441.1"/>
    </source>
</evidence>
<name>A0A1H3UTT0_9BACI</name>
<keyword evidence="4" id="KW-1185">Reference proteome</keyword>
<dbReference type="OrthoDB" id="2388036at2"/>
<dbReference type="Gene3D" id="2.40.128.690">
    <property type="entry name" value="YycH protein, domain 3-like"/>
    <property type="match status" value="1"/>
</dbReference>
<feature type="domain" description="Regulatory protein YycH-like" evidence="2">
    <location>
        <begin position="49"/>
        <end position="259"/>
    </location>
</feature>
<dbReference type="AlphaFoldDB" id="A0A1H3UTT0"/>
<dbReference type="Pfam" id="PF09648">
    <property type="entry name" value="YycI"/>
    <property type="match status" value="1"/>
</dbReference>
<dbReference type="InterPro" id="IPR018604">
    <property type="entry name" value="YycI-like"/>
</dbReference>
<evidence type="ECO:0000256" key="1">
    <source>
        <dbReference type="SAM" id="Phobius"/>
    </source>
</evidence>
<dbReference type="EMBL" id="FNPI01000025">
    <property type="protein sequence ID" value="SDZ65441.1"/>
    <property type="molecule type" value="Genomic_DNA"/>
</dbReference>
<dbReference type="Proteomes" id="UP000198935">
    <property type="component" value="Unassembled WGS sequence"/>
</dbReference>
<protein>
    <submittedName>
        <fullName evidence="3">Two-component signal transduction system YycFG, regulatory protein YycI</fullName>
    </submittedName>
</protein>
<reference evidence="4" key="1">
    <citation type="submission" date="2016-10" db="EMBL/GenBank/DDBJ databases">
        <authorList>
            <person name="Varghese N."/>
            <person name="Submissions S."/>
        </authorList>
    </citation>
    <scope>NUCLEOTIDE SEQUENCE [LARGE SCALE GENOMIC DNA]</scope>
    <source>
        <strain evidence="4">SP</strain>
    </source>
</reference>
<proteinExistence type="predicted"/>
<accession>A0A1H3UTT0</accession>
<keyword evidence="1" id="KW-0472">Membrane</keyword>
<organism evidence="3 4">
    <name type="scientific">Evansella caseinilytica</name>
    <dbReference type="NCBI Taxonomy" id="1503961"/>
    <lineage>
        <taxon>Bacteria</taxon>
        <taxon>Bacillati</taxon>
        <taxon>Bacillota</taxon>
        <taxon>Bacilli</taxon>
        <taxon>Bacillales</taxon>
        <taxon>Bacillaceae</taxon>
        <taxon>Evansella</taxon>
    </lineage>
</organism>
<evidence type="ECO:0000259" key="2">
    <source>
        <dbReference type="Pfam" id="PF09648"/>
    </source>
</evidence>
<evidence type="ECO:0000313" key="4">
    <source>
        <dbReference type="Proteomes" id="UP000198935"/>
    </source>
</evidence>
<keyword evidence="1" id="KW-1133">Transmembrane helix</keyword>
<gene>
    <name evidence="3" type="ORF">SAMN05421736_12564</name>
</gene>
<keyword evidence="1" id="KW-0812">Transmembrane</keyword>
<feature type="transmembrane region" description="Helical" evidence="1">
    <location>
        <begin position="17"/>
        <end position="35"/>
    </location>
</feature>